<dbReference type="InterPro" id="IPR050679">
    <property type="entry name" value="Bact_HTH_transcr_reg"/>
</dbReference>
<name>D2BFW8_STRRD</name>
<evidence type="ECO:0000256" key="2">
    <source>
        <dbReference type="ARBA" id="ARBA00023125"/>
    </source>
</evidence>
<keyword evidence="6" id="KW-1185">Reference proteome</keyword>
<dbReference type="InterPro" id="IPR028978">
    <property type="entry name" value="Chorismate_lyase_/UTRA_dom_sf"/>
</dbReference>
<geneLocation type="plasmid" evidence="5 6">
    <name>pSROS01</name>
</geneLocation>
<dbReference type="SUPFAM" id="SSF46785">
    <property type="entry name" value="Winged helix' DNA-binding domain"/>
    <property type="match status" value="1"/>
</dbReference>
<organism evidence="5 6">
    <name type="scientific">Streptosporangium roseum (strain ATCC 12428 / DSM 43021 / JCM 3005 / KCTC 9067 / NCIMB 10171 / NRRL 2505 / NI 9100)</name>
    <dbReference type="NCBI Taxonomy" id="479432"/>
    <lineage>
        <taxon>Bacteria</taxon>
        <taxon>Bacillati</taxon>
        <taxon>Actinomycetota</taxon>
        <taxon>Actinomycetes</taxon>
        <taxon>Streptosporangiales</taxon>
        <taxon>Streptosporangiaceae</taxon>
        <taxon>Streptosporangium</taxon>
    </lineage>
</organism>
<evidence type="ECO:0000256" key="1">
    <source>
        <dbReference type="ARBA" id="ARBA00023015"/>
    </source>
</evidence>
<dbReference type="Pfam" id="PF00392">
    <property type="entry name" value="GntR"/>
    <property type="match status" value="1"/>
</dbReference>
<keyword evidence="5" id="KW-0614">Plasmid</keyword>
<dbReference type="PANTHER" id="PTHR44846">
    <property type="entry name" value="MANNOSYL-D-GLYCERATE TRANSPORT/METABOLISM SYSTEM REPRESSOR MNGR-RELATED"/>
    <property type="match status" value="1"/>
</dbReference>
<dbReference type="Gene3D" id="3.40.1410.10">
    <property type="entry name" value="Chorismate lyase-like"/>
    <property type="match status" value="1"/>
</dbReference>
<accession>D2BFW8</accession>
<dbReference type="InterPro" id="IPR000524">
    <property type="entry name" value="Tscrpt_reg_HTH_GntR"/>
</dbReference>
<keyword evidence="2" id="KW-0238">DNA-binding</keyword>
<dbReference type="GO" id="GO:0003700">
    <property type="term" value="F:DNA-binding transcription factor activity"/>
    <property type="evidence" value="ECO:0007669"/>
    <property type="project" value="InterPro"/>
</dbReference>
<dbReference type="OrthoDB" id="3207674at2"/>
<proteinExistence type="predicted"/>
<dbReference type="Gene3D" id="1.10.10.10">
    <property type="entry name" value="Winged helix-like DNA-binding domain superfamily/Winged helix DNA-binding domain"/>
    <property type="match status" value="1"/>
</dbReference>
<dbReference type="Pfam" id="PF07702">
    <property type="entry name" value="UTRA"/>
    <property type="match status" value="1"/>
</dbReference>
<dbReference type="GO" id="GO:0045892">
    <property type="term" value="P:negative regulation of DNA-templated transcription"/>
    <property type="evidence" value="ECO:0007669"/>
    <property type="project" value="TreeGrafter"/>
</dbReference>
<dbReference type="SUPFAM" id="SSF64288">
    <property type="entry name" value="Chorismate lyase-like"/>
    <property type="match status" value="1"/>
</dbReference>
<dbReference type="Proteomes" id="UP000002029">
    <property type="component" value="Plasmid pSROS01"/>
</dbReference>
<dbReference type="PROSITE" id="PS50949">
    <property type="entry name" value="HTH_GNTR"/>
    <property type="match status" value="1"/>
</dbReference>
<dbReference type="InterPro" id="IPR011663">
    <property type="entry name" value="UTRA"/>
</dbReference>
<dbReference type="eggNOG" id="COG2188">
    <property type="taxonomic scope" value="Bacteria"/>
</dbReference>
<dbReference type="EMBL" id="CP001815">
    <property type="protein sequence ID" value="ACZ92020.1"/>
    <property type="molecule type" value="Genomic_DNA"/>
</dbReference>
<dbReference type="HOGENOM" id="CLU_063236_8_1_11"/>
<dbReference type="PRINTS" id="PR00035">
    <property type="entry name" value="HTHGNTR"/>
</dbReference>
<evidence type="ECO:0000259" key="4">
    <source>
        <dbReference type="PROSITE" id="PS50949"/>
    </source>
</evidence>
<keyword evidence="1" id="KW-0805">Transcription regulation</keyword>
<feature type="domain" description="HTH gntR-type" evidence="4">
    <location>
        <begin position="6"/>
        <end position="74"/>
    </location>
</feature>
<dbReference type="KEGG" id="sro:Sros_9402"/>
<dbReference type="InterPro" id="IPR036388">
    <property type="entry name" value="WH-like_DNA-bd_sf"/>
</dbReference>
<keyword evidence="3" id="KW-0804">Transcription</keyword>
<sequence length="259" mass="28290">MEENADTPSRRIADDLRSDIVSGHLSPGGKLPAVRDLAARYGVSRNTAAKAVALLKTDGLITTRYGSGSYVRESHPIRRLGPERYARSKWQVTTVTTYTDDRGDSAATQQQGGQTQDVSLVPADDRTAAVLGIEPGDLVYERARVMTRDGVPTHTMTSYYRQVDVEGTSLVDPRPGIAGRSGGYQILTEQGLPPHEITEDLAARMPTADEVILLDLPAGEPVVELHRVTRTAEGQVIEYARGIHAASRFIWSYTYDIPD</sequence>
<reference evidence="5 6" key="1">
    <citation type="journal article" date="2010" name="Stand. Genomic Sci.">
        <title>Complete genome sequence of Streptosporangium roseum type strain (NI 9100).</title>
        <authorList>
            <person name="Nolan M."/>
            <person name="Sikorski J."/>
            <person name="Jando M."/>
            <person name="Lucas S."/>
            <person name="Lapidus A."/>
            <person name="Glavina Del Rio T."/>
            <person name="Chen F."/>
            <person name="Tice H."/>
            <person name="Pitluck S."/>
            <person name="Cheng J.F."/>
            <person name="Chertkov O."/>
            <person name="Sims D."/>
            <person name="Meincke L."/>
            <person name="Brettin T."/>
            <person name="Han C."/>
            <person name="Detter J.C."/>
            <person name="Bruce D."/>
            <person name="Goodwin L."/>
            <person name="Land M."/>
            <person name="Hauser L."/>
            <person name="Chang Y.J."/>
            <person name="Jeffries C.D."/>
            <person name="Ivanova N."/>
            <person name="Mavromatis K."/>
            <person name="Mikhailova N."/>
            <person name="Chen A."/>
            <person name="Palaniappan K."/>
            <person name="Chain P."/>
            <person name="Rohde M."/>
            <person name="Goker M."/>
            <person name="Bristow J."/>
            <person name="Eisen J.A."/>
            <person name="Markowitz V."/>
            <person name="Hugenholtz P."/>
            <person name="Kyrpides N.C."/>
            <person name="Klenk H.P."/>
        </authorList>
    </citation>
    <scope>NUCLEOTIDE SEQUENCE [LARGE SCALE GENOMIC DNA]</scope>
    <source>
        <strain evidence="6">ATCC 12428 / DSM 43021 / JCM 3005 / NI 9100</strain>
        <plasmid evidence="6">Plasmid pSROS01</plasmid>
    </source>
</reference>
<dbReference type="SMART" id="SM00866">
    <property type="entry name" value="UTRA"/>
    <property type="match status" value="1"/>
</dbReference>
<dbReference type="AlphaFoldDB" id="D2BFW8"/>
<dbReference type="GO" id="GO:0003677">
    <property type="term" value="F:DNA binding"/>
    <property type="evidence" value="ECO:0007669"/>
    <property type="project" value="UniProtKB-KW"/>
</dbReference>
<protein>
    <submittedName>
        <fullName evidence="5">Transcriptional regulator, GntR family</fullName>
    </submittedName>
</protein>
<dbReference type="RefSeq" id="WP_012895746.1">
    <property type="nucleotide sequence ID" value="NC_013596.1"/>
</dbReference>
<dbReference type="InterPro" id="IPR036390">
    <property type="entry name" value="WH_DNA-bd_sf"/>
</dbReference>
<evidence type="ECO:0000256" key="3">
    <source>
        <dbReference type="ARBA" id="ARBA00023163"/>
    </source>
</evidence>
<dbReference type="SMART" id="SM00345">
    <property type="entry name" value="HTH_GNTR"/>
    <property type="match status" value="1"/>
</dbReference>
<evidence type="ECO:0000313" key="5">
    <source>
        <dbReference type="EMBL" id="ACZ92020.1"/>
    </source>
</evidence>
<dbReference type="CDD" id="cd07377">
    <property type="entry name" value="WHTH_GntR"/>
    <property type="match status" value="1"/>
</dbReference>
<dbReference type="PANTHER" id="PTHR44846:SF17">
    <property type="entry name" value="GNTR-FAMILY TRANSCRIPTIONAL REGULATOR"/>
    <property type="match status" value="1"/>
</dbReference>
<evidence type="ECO:0000313" key="6">
    <source>
        <dbReference type="Proteomes" id="UP000002029"/>
    </source>
</evidence>
<gene>
    <name evidence="5" type="ORF">Sros_9402</name>
</gene>